<dbReference type="RefSeq" id="WP_095301563.1">
    <property type="nucleotide sequence ID" value="NZ_CADEPK010000360.1"/>
</dbReference>
<gene>
    <name evidence="1" type="ORF">J2S02_003122</name>
</gene>
<sequence>MNIKLKCVYLKKDETNKLQGNEANSDELVTLRVGGEKKGRFNYHHFRVPLKATVEIHYEIEKPKGLLRLIFHITNPDLSIHYYQWNEEKQCYLGAPLEQDIIKSSSFQRILQGISFSGKKHFSYIVNPPQRLKDLLN</sequence>
<dbReference type="EMBL" id="JAUSTZ010000006">
    <property type="protein sequence ID" value="MDQ0226777.1"/>
    <property type="molecule type" value="Genomic_DNA"/>
</dbReference>
<evidence type="ECO:0000313" key="1">
    <source>
        <dbReference type="EMBL" id="MDQ0226777.1"/>
    </source>
</evidence>
<name>A0ABT9Z4N3_9BACI</name>
<accession>A0ABT9Z4N3</accession>
<evidence type="ECO:0000313" key="2">
    <source>
        <dbReference type="Proteomes" id="UP001232245"/>
    </source>
</evidence>
<dbReference type="Proteomes" id="UP001232245">
    <property type="component" value="Unassembled WGS sequence"/>
</dbReference>
<organism evidence="1 2">
    <name type="scientific">Metabacillus niabensis</name>
    <dbReference type="NCBI Taxonomy" id="324854"/>
    <lineage>
        <taxon>Bacteria</taxon>
        <taxon>Bacillati</taxon>
        <taxon>Bacillota</taxon>
        <taxon>Bacilli</taxon>
        <taxon>Bacillales</taxon>
        <taxon>Bacillaceae</taxon>
        <taxon>Metabacillus</taxon>
    </lineage>
</organism>
<keyword evidence="2" id="KW-1185">Reference proteome</keyword>
<proteinExistence type="predicted"/>
<protein>
    <submittedName>
        <fullName evidence="1">Uncharacterized protein</fullName>
    </submittedName>
</protein>
<reference evidence="1 2" key="1">
    <citation type="submission" date="2023-07" db="EMBL/GenBank/DDBJ databases">
        <title>Genomic Encyclopedia of Type Strains, Phase IV (KMG-IV): sequencing the most valuable type-strain genomes for metagenomic binning, comparative biology and taxonomic classification.</title>
        <authorList>
            <person name="Goeker M."/>
        </authorList>
    </citation>
    <scope>NUCLEOTIDE SEQUENCE [LARGE SCALE GENOMIC DNA]</scope>
    <source>
        <strain evidence="1 2">DSM 17723</strain>
    </source>
</reference>
<comment type="caution">
    <text evidence="1">The sequence shown here is derived from an EMBL/GenBank/DDBJ whole genome shotgun (WGS) entry which is preliminary data.</text>
</comment>